<keyword evidence="1" id="KW-0479">Metal-binding</keyword>
<protein>
    <recommendedName>
        <fullName evidence="3">Plastocyanin-like domain-containing protein</fullName>
    </recommendedName>
</protein>
<keyword evidence="2" id="KW-1133">Transmembrane helix</keyword>
<accession>A0A1Q9DM98</accession>
<dbReference type="GO" id="GO:0016491">
    <property type="term" value="F:oxidoreductase activity"/>
    <property type="evidence" value="ECO:0007669"/>
    <property type="project" value="InterPro"/>
</dbReference>
<sequence length="318" mass="36523">MLHMRWIDDLLFRGTKYLHQWPRDAVVQRELSGIDRHSFHQHTWPFQLQTTPAGDDPYFKAGDWHDTYQNVFDPKVPQRAVQPVLTVSSTEWRRLRLVMAGVSRWLWLEFGQCQVALLAKDGIYIEDFPRWISHVSLPPGGRADVVARCPGSKDGLEHTVNSHDWPGVWPKSYVGPLFSIRPGYLRDLRDESADCACHWAGDWHDTYQNVFDPKATVRFRTVDFAGPQVVHCHMLTHEDEGMIGSEVVQGWGPENCRCDLLNEDELVSIVGDERSQRLLVASMLFMAISLIPFGMMRQVLCPARYASYKTLPEESMSD</sequence>
<dbReference type="AlphaFoldDB" id="A0A1Q9DM98"/>
<feature type="transmembrane region" description="Helical" evidence="2">
    <location>
        <begin position="278"/>
        <end position="296"/>
    </location>
</feature>
<name>A0A1Q9DM98_SYMMI</name>
<dbReference type="Gene3D" id="2.60.40.420">
    <property type="entry name" value="Cupredoxins - blue copper proteins"/>
    <property type="match status" value="2"/>
</dbReference>
<dbReference type="PROSITE" id="PS00080">
    <property type="entry name" value="MULTICOPPER_OXIDASE2"/>
    <property type="match status" value="1"/>
</dbReference>
<gene>
    <name evidence="4" type="ORF">AK812_SmicGene21493</name>
</gene>
<reference evidence="4 5" key="1">
    <citation type="submission" date="2016-02" db="EMBL/GenBank/DDBJ databases">
        <title>Genome analysis of coral dinoflagellate symbionts highlights evolutionary adaptations to a symbiotic lifestyle.</title>
        <authorList>
            <person name="Aranda M."/>
            <person name="Li Y."/>
            <person name="Liew Y.J."/>
            <person name="Baumgarten S."/>
            <person name="Simakov O."/>
            <person name="Wilson M."/>
            <person name="Piel J."/>
            <person name="Ashoor H."/>
            <person name="Bougouffa S."/>
            <person name="Bajic V.B."/>
            <person name="Ryu T."/>
            <person name="Ravasi T."/>
            <person name="Bayer T."/>
            <person name="Micklem G."/>
            <person name="Kim H."/>
            <person name="Bhak J."/>
            <person name="Lajeunesse T.C."/>
            <person name="Voolstra C.R."/>
        </authorList>
    </citation>
    <scope>NUCLEOTIDE SEQUENCE [LARGE SCALE GENOMIC DNA]</scope>
    <source>
        <strain evidence="4 5">CCMP2467</strain>
    </source>
</reference>
<dbReference type="InterPro" id="IPR011706">
    <property type="entry name" value="Cu-oxidase_C"/>
</dbReference>
<dbReference type="Pfam" id="PF07731">
    <property type="entry name" value="Cu-oxidase_2"/>
    <property type="match status" value="1"/>
</dbReference>
<evidence type="ECO:0000313" key="5">
    <source>
        <dbReference type="Proteomes" id="UP000186817"/>
    </source>
</evidence>
<evidence type="ECO:0000256" key="2">
    <source>
        <dbReference type="SAM" id="Phobius"/>
    </source>
</evidence>
<keyword evidence="5" id="KW-1185">Reference proteome</keyword>
<feature type="domain" description="Plastocyanin-like" evidence="3">
    <location>
        <begin position="200"/>
        <end position="248"/>
    </location>
</feature>
<dbReference type="GO" id="GO:0005507">
    <property type="term" value="F:copper ion binding"/>
    <property type="evidence" value="ECO:0007669"/>
    <property type="project" value="InterPro"/>
</dbReference>
<dbReference type="OrthoDB" id="2121828at2759"/>
<evidence type="ECO:0000259" key="3">
    <source>
        <dbReference type="Pfam" id="PF07731"/>
    </source>
</evidence>
<organism evidence="4 5">
    <name type="scientific">Symbiodinium microadriaticum</name>
    <name type="common">Dinoflagellate</name>
    <name type="synonym">Zooxanthella microadriatica</name>
    <dbReference type="NCBI Taxonomy" id="2951"/>
    <lineage>
        <taxon>Eukaryota</taxon>
        <taxon>Sar</taxon>
        <taxon>Alveolata</taxon>
        <taxon>Dinophyceae</taxon>
        <taxon>Suessiales</taxon>
        <taxon>Symbiodiniaceae</taxon>
        <taxon>Symbiodinium</taxon>
    </lineage>
</organism>
<dbReference type="InterPro" id="IPR002355">
    <property type="entry name" value="Cu_oxidase_Cu_BS"/>
</dbReference>
<keyword evidence="2" id="KW-0472">Membrane</keyword>
<dbReference type="Proteomes" id="UP000186817">
    <property type="component" value="Unassembled WGS sequence"/>
</dbReference>
<proteinExistence type="predicted"/>
<dbReference type="SUPFAM" id="SSF49503">
    <property type="entry name" value="Cupredoxins"/>
    <property type="match status" value="1"/>
</dbReference>
<comment type="caution">
    <text evidence="4">The sequence shown here is derived from an EMBL/GenBank/DDBJ whole genome shotgun (WGS) entry which is preliminary data.</text>
</comment>
<evidence type="ECO:0000313" key="4">
    <source>
        <dbReference type="EMBL" id="OLP96285.1"/>
    </source>
</evidence>
<dbReference type="InterPro" id="IPR008972">
    <property type="entry name" value="Cupredoxin"/>
</dbReference>
<keyword evidence="2" id="KW-0812">Transmembrane</keyword>
<evidence type="ECO:0000256" key="1">
    <source>
        <dbReference type="ARBA" id="ARBA00022723"/>
    </source>
</evidence>
<dbReference type="EMBL" id="LSRX01000473">
    <property type="protein sequence ID" value="OLP96285.1"/>
    <property type="molecule type" value="Genomic_DNA"/>
</dbReference>